<feature type="region of interest" description="Disordered" evidence="1">
    <location>
        <begin position="72"/>
        <end position="107"/>
    </location>
</feature>
<accession>A0A2D4ER10</accession>
<dbReference type="AlphaFoldDB" id="A0A2D4ER10"/>
<evidence type="ECO:0000256" key="1">
    <source>
        <dbReference type="SAM" id="MobiDB-lite"/>
    </source>
</evidence>
<proteinExistence type="predicted"/>
<reference evidence="2" key="1">
    <citation type="submission" date="2017-07" db="EMBL/GenBank/DDBJ databases">
        <authorList>
            <person name="Mikheyev A."/>
            <person name="Grau M."/>
        </authorList>
    </citation>
    <scope>NUCLEOTIDE SEQUENCE</scope>
    <source>
        <tissue evidence="2">Venom_gland</tissue>
    </source>
</reference>
<sequence>MTWMTDNLCRHLASKERKKALAASQGKDVVQQCRGISFGAQPPELWNSWKAPFPIPDYTTAGKLNVDVENQLLDPLPNGSASEQEKEPGTEERVVVTKASKRRQKSG</sequence>
<evidence type="ECO:0000313" key="2">
    <source>
        <dbReference type="EMBL" id="LAA37657.1"/>
    </source>
</evidence>
<name>A0A2D4ER10_MICCO</name>
<organism evidence="2">
    <name type="scientific">Micrurus corallinus</name>
    <name type="common">Brazilian coral snake</name>
    <dbReference type="NCBI Taxonomy" id="54390"/>
    <lineage>
        <taxon>Eukaryota</taxon>
        <taxon>Metazoa</taxon>
        <taxon>Chordata</taxon>
        <taxon>Craniata</taxon>
        <taxon>Vertebrata</taxon>
        <taxon>Euteleostomi</taxon>
        <taxon>Lepidosauria</taxon>
        <taxon>Squamata</taxon>
        <taxon>Bifurcata</taxon>
        <taxon>Unidentata</taxon>
        <taxon>Episquamata</taxon>
        <taxon>Toxicofera</taxon>
        <taxon>Serpentes</taxon>
        <taxon>Colubroidea</taxon>
        <taxon>Elapidae</taxon>
        <taxon>Elapinae</taxon>
        <taxon>Micrurus</taxon>
    </lineage>
</organism>
<dbReference type="EMBL" id="IACJ01014945">
    <property type="protein sequence ID" value="LAA37657.1"/>
    <property type="molecule type" value="Transcribed_RNA"/>
</dbReference>
<reference evidence="2" key="2">
    <citation type="submission" date="2017-11" db="EMBL/GenBank/DDBJ databases">
        <title>Coralsnake Venomics: Analyses of Venom Gland Transcriptomes and Proteomes of Six Brazilian Taxa.</title>
        <authorList>
            <person name="Aird S.D."/>
            <person name="Jorge da Silva N."/>
            <person name="Qiu L."/>
            <person name="Villar-Briones A."/>
            <person name="Aparecida-Saddi V."/>
            <person name="Campos-Telles M.P."/>
            <person name="Grau M."/>
            <person name="Mikheyev A.S."/>
        </authorList>
    </citation>
    <scope>NUCLEOTIDE SEQUENCE</scope>
    <source>
        <tissue evidence="2">Venom_gland</tissue>
    </source>
</reference>
<protein>
    <submittedName>
        <fullName evidence="2">Uncharacterized protein</fullName>
    </submittedName>
</protein>
<feature type="compositionally biased region" description="Basic and acidic residues" evidence="1">
    <location>
        <begin position="83"/>
        <end position="95"/>
    </location>
</feature>